<dbReference type="Proteomes" id="UP000076532">
    <property type="component" value="Unassembled WGS sequence"/>
</dbReference>
<dbReference type="PANTHER" id="PTHR28093">
    <property type="entry name" value="MORPHOGENESIS-RELATED PROTEIN MSB1"/>
    <property type="match status" value="1"/>
</dbReference>
<dbReference type="STRING" id="436010.A0A166R4F5"/>
<dbReference type="Pfam" id="PF08101">
    <property type="entry name" value="Msb1-Mug8_dom"/>
    <property type="match status" value="1"/>
</dbReference>
<dbReference type="InterPro" id="IPR012965">
    <property type="entry name" value="Msb1/Mug8_dom"/>
</dbReference>
<evidence type="ECO:0000259" key="1">
    <source>
        <dbReference type="Pfam" id="PF08101"/>
    </source>
</evidence>
<proteinExistence type="predicted"/>
<dbReference type="Gene3D" id="1.10.555.10">
    <property type="entry name" value="Rho GTPase activation protein"/>
    <property type="match status" value="1"/>
</dbReference>
<dbReference type="AlphaFoldDB" id="A0A166R4F5"/>
<keyword evidence="3" id="KW-1185">Reference proteome</keyword>
<reference evidence="2 3" key="1">
    <citation type="journal article" date="2016" name="Mol. Biol. Evol.">
        <title>Comparative Genomics of Early-Diverging Mushroom-Forming Fungi Provides Insights into the Origins of Lignocellulose Decay Capabilities.</title>
        <authorList>
            <person name="Nagy L.G."/>
            <person name="Riley R."/>
            <person name="Tritt A."/>
            <person name="Adam C."/>
            <person name="Daum C."/>
            <person name="Floudas D."/>
            <person name="Sun H."/>
            <person name="Yadav J.S."/>
            <person name="Pangilinan J."/>
            <person name="Larsson K.H."/>
            <person name="Matsuura K."/>
            <person name="Barry K."/>
            <person name="Labutti K."/>
            <person name="Kuo R."/>
            <person name="Ohm R.A."/>
            <person name="Bhattacharya S.S."/>
            <person name="Shirouzu T."/>
            <person name="Yoshinaga Y."/>
            <person name="Martin F.M."/>
            <person name="Grigoriev I.V."/>
            <person name="Hibbett D.S."/>
        </authorList>
    </citation>
    <scope>NUCLEOTIDE SEQUENCE [LARGE SCALE GENOMIC DNA]</scope>
    <source>
        <strain evidence="2 3">CBS 109695</strain>
    </source>
</reference>
<organism evidence="2 3">
    <name type="scientific">Athelia psychrophila</name>
    <dbReference type="NCBI Taxonomy" id="1759441"/>
    <lineage>
        <taxon>Eukaryota</taxon>
        <taxon>Fungi</taxon>
        <taxon>Dikarya</taxon>
        <taxon>Basidiomycota</taxon>
        <taxon>Agaricomycotina</taxon>
        <taxon>Agaricomycetes</taxon>
        <taxon>Agaricomycetidae</taxon>
        <taxon>Atheliales</taxon>
        <taxon>Atheliaceae</taxon>
        <taxon>Athelia</taxon>
    </lineage>
</organism>
<feature type="non-terminal residue" evidence="2">
    <location>
        <position position="269"/>
    </location>
</feature>
<dbReference type="OrthoDB" id="3362494at2759"/>
<evidence type="ECO:0000313" key="3">
    <source>
        <dbReference type="Proteomes" id="UP000076532"/>
    </source>
</evidence>
<dbReference type="InterPro" id="IPR037508">
    <property type="entry name" value="Msb1/Mug8"/>
</dbReference>
<dbReference type="InterPro" id="IPR008936">
    <property type="entry name" value="Rho_GTPase_activation_prot"/>
</dbReference>
<sequence length="269" mass="31033">MHPHWHSASPENQRRLISLFIRSLSPQKSTSTPFETELKFTRSPHDVAAVLRWGLRHLQLDGTSFGKEPAEWAWYQTFSKEERAAEYPPKAFTTKLMPLLPKPHLDLLMATLEIESSLAAHAEHNSISGSKMSKFLGLWLLTASRAEADDDWESFYARWERAGRILEHLFLARIRDESVNHRMPMRLTELVNQYPYSRTSMSVEQDDMLPSPRFTTRSYDALFVRIDAELETAEVEKPKSNRLRLIAHAFKLDVAETGAVVQAWDTIKK</sequence>
<accession>A0A166R4F5</accession>
<protein>
    <recommendedName>
        <fullName evidence="1">Meiotically up-regulated protein Msb1/Mug8 domain-containing protein</fullName>
    </recommendedName>
</protein>
<dbReference type="PANTHER" id="PTHR28093:SF1">
    <property type="entry name" value="MORPHOGENESIS-RELATED PROTEIN MSB1"/>
    <property type="match status" value="1"/>
</dbReference>
<evidence type="ECO:0000313" key="2">
    <source>
        <dbReference type="EMBL" id="KZP27890.1"/>
    </source>
</evidence>
<gene>
    <name evidence="2" type="ORF">FIBSPDRAFT_730081</name>
</gene>
<feature type="domain" description="Meiotically up-regulated protein Msb1/Mug8" evidence="1">
    <location>
        <begin position="71"/>
        <end position="203"/>
    </location>
</feature>
<dbReference type="EMBL" id="KV417506">
    <property type="protein sequence ID" value="KZP27890.1"/>
    <property type="molecule type" value="Genomic_DNA"/>
</dbReference>
<name>A0A166R4F5_9AGAM</name>